<keyword evidence="5 10" id="KW-0805">Transcription regulation</keyword>
<dbReference type="STRING" id="3983.A0A2C9UNV8"/>
<dbReference type="GO" id="GO:0006355">
    <property type="term" value="P:regulation of DNA-templated transcription"/>
    <property type="evidence" value="ECO:0007669"/>
    <property type="project" value="InterPro"/>
</dbReference>
<organism evidence="12 13">
    <name type="scientific">Manihot esculenta</name>
    <name type="common">Cassava</name>
    <name type="synonym">Jatropha manihot</name>
    <dbReference type="NCBI Taxonomy" id="3983"/>
    <lineage>
        <taxon>Eukaryota</taxon>
        <taxon>Viridiplantae</taxon>
        <taxon>Streptophyta</taxon>
        <taxon>Embryophyta</taxon>
        <taxon>Tracheophyta</taxon>
        <taxon>Spermatophyta</taxon>
        <taxon>Magnoliopsida</taxon>
        <taxon>eudicotyledons</taxon>
        <taxon>Gunneridae</taxon>
        <taxon>Pentapetalae</taxon>
        <taxon>rosids</taxon>
        <taxon>fabids</taxon>
        <taxon>Malpighiales</taxon>
        <taxon>Euphorbiaceae</taxon>
        <taxon>Crotonoideae</taxon>
        <taxon>Manihoteae</taxon>
        <taxon>Manihot</taxon>
    </lineage>
</organism>
<keyword evidence="7 10" id="KW-0539">Nucleus</keyword>
<dbReference type="InterPro" id="IPR053793">
    <property type="entry name" value="PB1-like"/>
</dbReference>
<comment type="subcellular location">
    <subcellularLocation>
        <location evidence="1 10">Nucleus</location>
    </subcellularLocation>
</comment>
<evidence type="ECO:0000256" key="7">
    <source>
        <dbReference type="ARBA" id="ARBA00023242"/>
    </source>
</evidence>
<comment type="similarity">
    <text evidence="2 10">Belongs to the Aux/IAA family.</text>
</comment>
<evidence type="ECO:0000256" key="8">
    <source>
        <dbReference type="ARBA" id="ARBA00023294"/>
    </source>
</evidence>
<dbReference type="OMA" id="EDIRCKW"/>
<dbReference type="AlphaFoldDB" id="A0A2C9UNV8"/>
<evidence type="ECO:0000313" key="12">
    <source>
        <dbReference type="EMBL" id="OAY32708.1"/>
    </source>
</evidence>
<sequence>MQLVFCGGAGGGATEAMSTVSRDDNAAMSSEDSSSPDDAELELGLGLSLGGGFKSKQIAVKSHYARILTAQDLPSCVSASSSSSSTSSFSSTLSRANATAGTKRSADSVSTTNGASSQVVGWPPIRAYRMNSMVNQAKSVATEEYNSIIGKNKSKTAVLEKTNNGSTINNAKVRNSLYVKVNMDGIAIGRKVDLNAHGCYETLAQTLEDMFLRPNPTINALRSNVPEHNLMVKATRCPKLLDGSSEFVLTYEDKDGDWMLVGDVPWGMFLSSVKRLRIMRRSEATGLAPRLQERNGRQRNKPI</sequence>
<dbReference type="GO" id="GO:0009734">
    <property type="term" value="P:auxin-activated signaling pathway"/>
    <property type="evidence" value="ECO:0007669"/>
    <property type="project" value="UniProtKB-UniRule"/>
</dbReference>
<dbReference type="Pfam" id="PF02309">
    <property type="entry name" value="AUX_IAA"/>
    <property type="match status" value="1"/>
</dbReference>
<dbReference type="PROSITE" id="PS51745">
    <property type="entry name" value="PB1"/>
    <property type="match status" value="1"/>
</dbReference>
<dbReference type="PANTHER" id="PTHR31734:SF6">
    <property type="entry name" value="AUXIN-RESPONSIVE PROTEIN IAA11"/>
    <property type="match status" value="1"/>
</dbReference>
<dbReference type="Gene3D" id="3.10.20.90">
    <property type="entry name" value="Phosphatidylinositol 3-kinase Catalytic Subunit, Chain A, domain 1"/>
    <property type="match status" value="1"/>
</dbReference>
<keyword evidence="6 10" id="KW-0804">Transcription</keyword>
<dbReference type="Gramene" id="Manes.13G039800.1.v8.1">
    <property type="protein sequence ID" value="Manes.13G039800.1.v8.1.CDS"/>
    <property type="gene ID" value="Manes.13G039800.v8.1"/>
</dbReference>
<evidence type="ECO:0000259" key="11">
    <source>
        <dbReference type="PROSITE" id="PS51745"/>
    </source>
</evidence>
<comment type="function">
    <text evidence="9">Aux/IAA proteins are short-lived transcriptional factors that function as repressors of early auxin response genes at low auxin concentrations. Repression is thought to result from the interaction with auxin response factors (ARFs), proteins that bind to the auxin-responsive promoter element (AuxRE). Formation of heterodimers with ARF proteins may alter their ability to modulate early auxin response genes expression.</text>
</comment>
<protein>
    <recommendedName>
        <fullName evidence="10">Auxin-responsive protein</fullName>
    </recommendedName>
</protein>
<evidence type="ECO:0000256" key="3">
    <source>
        <dbReference type="ARBA" id="ARBA00011726"/>
    </source>
</evidence>
<comment type="caution">
    <text evidence="12">The sequence shown here is derived from an EMBL/GenBank/DDBJ whole genome shotgun (WGS) entry which is preliminary data.</text>
</comment>
<gene>
    <name evidence="12" type="ORF">MANES_13G039800v8</name>
</gene>
<evidence type="ECO:0000256" key="4">
    <source>
        <dbReference type="ARBA" id="ARBA00022491"/>
    </source>
</evidence>
<dbReference type="GO" id="GO:0005634">
    <property type="term" value="C:nucleus"/>
    <property type="evidence" value="ECO:0007669"/>
    <property type="project" value="UniProtKB-SubCell"/>
</dbReference>
<evidence type="ECO:0000256" key="5">
    <source>
        <dbReference type="ARBA" id="ARBA00023015"/>
    </source>
</evidence>
<reference evidence="13" key="1">
    <citation type="journal article" date="2016" name="Nat. Biotechnol.">
        <title>Sequencing wild and cultivated cassava and related species reveals extensive interspecific hybridization and genetic diversity.</title>
        <authorList>
            <person name="Bredeson J.V."/>
            <person name="Lyons J.B."/>
            <person name="Prochnik S.E."/>
            <person name="Wu G.A."/>
            <person name="Ha C.M."/>
            <person name="Edsinger-Gonzales E."/>
            <person name="Grimwood J."/>
            <person name="Schmutz J."/>
            <person name="Rabbi I.Y."/>
            <person name="Egesi C."/>
            <person name="Nauluvula P."/>
            <person name="Lebot V."/>
            <person name="Ndunguru J."/>
            <person name="Mkamilo G."/>
            <person name="Bart R.S."/>
            <person name="Setter T.L."/>
            <person name="Gleadow R.M."/>
            <person name="Kulakow P."/>
            <person name="Ferguson M.E."/>
            <person name="Rounsley S."/>
            <person name="Rokhsar D.S."/>
        </authorList>
    </citation>
    <scope>NUCLEOTIDE SEQUENCE [LARGE SCALE GENOMIC DNA]</scope>
    <source>
        <strain evidence="13">cv. AM560-2</strain>
    </source>
</reference>
<dbReference type="Proteomes" id="UP000091857">
    <property type="component" value="Chromosome 13"/>
</dbReference>
<evidence type="ECO:0000256" key="6">
    <source>
        <dbReference type="ARBA" id="ARBA00023163"/>
    </source>
</evidence>
<proteinExistence type="inferred from homology"/>
<keyword evidence="4 10" id="KW-0678">Repressor</keyword>
<feature type="domain" description="PB1" evidence="11">
    <location>
        <begin position="176"/>
        <end position="283"/>
    </location>
</feature>
<evidence type="ECO:0000256" key="10">
    <source>
        <dbReference type="RuleBase" id="RU004549"/>
    </source>
</evidence>
<name>A0A2C9UNV8_MANES</name>
<evidence type="ECO:0000256" key="9">
    <source>
        <dbReference type="ARBA" id="ARBA00025283"/>
    </source>
</evidence>
<dbReference type="InterPro" id="IPR003311">
    <property type="entry name" value="AUX_IAA"/>
</dbReference>
<evidence type="ECO:0000313" key="13">
    <source>
        <dbReference type="Proteomes" id="UP000091857"/>
    </source>
</evidence>
<dbReference type="EMBL" id="CM004399">
    <property type="protein sequence ID" value="OAY32708.1"/>
    <property type="molecule type" value="Genomic_DNA"/>
</dbReference>
<keyword evidence="13" id="KW-1185">Reference proteome</keyword>
<keyword evidence="8 10" id="KW-0927">Auxin signaling pathway</keyword>
<dbReference type="InterPro" id="IPR033389">
    <property type="entry name" value="AUX/IAA_dom"/>
</dbReference>
<dbReference type="PANTHER" id="PTHR31734">
    <property type="entry name" value="AUXIN-RESPONSIVE PROTEIN IAA17"/>
    <property type="match status" value="1"/>
</dbReference>
<evidence type="ECO:0000256" key="1">
    <source>
        <dbReference type="ARBA" id="ARBA00004123"/>
    </source>
</evidence>
<dbReference type="SUPFAM" id="SSF54277">
    <property type="entry name" value="CAD &amp; PB1 domains"/>
    <property type="match status" value="1"/>
</dbReference>
<evidence type="ECO:0000256" key="2">
    <source>
        <dbReference type="ARBA" id="ARBA00006728"/>
    </source>
</evidence>
<dbReference type="OrthoDB" id="773336at2759"/>
<accession>A0A2C9UNV8</accession>
<comment type="subunit">
    <text evidence="3 10">Homodimers and heterodimers.</text>
</comment>
<dbReference type="FunFam" id="3.10.20.90:FF:000078">
    <property type="entry name" value="Auxin-responsive protein"/>
    <property type="match status" value="1"/>
</dbReference>